<evidence type="ECO:0000256" key="20">
    <source>
        <dbReference type="SAM" id="MobiDB-lite"/>
    </source>
</evidence>
<keyword evidence="7" id="KW-0347">Helicase</keyword>
<dbReference type="GO" id="GO:0016787">
    <property type="term" value="F:hydrolase activity"/>
    <property type="evidence" value="ECO:0007669"/>
    <property type="project" value="UniProtKB-KW"/>
</dbReference>
<evidence type="ECO:0000256" key="16">
    <source>
        <dbReference type="ARBA" id="ARBA00063921"/>
    </source>
</evidence>
<dbReference type="GO" id="GO:0003729">
    <property type="term" value="F:mRNA binding"/>
    <property type="evidence" value="ECO:0007669"/>
    <property type="project" value="TreeGrafter"/>
</dbReference>
<evidence type="ECO:0000256" key="2">
    <source>
        <dbReference type="ARBA" id="ARBA00012552"/>
    </source>
</evidence>
<feature type="domain" description="RNA helicase aquarius beta-barrel" evidence="24">
    <location>
        <begin position="496"/>
        <end position="660"/>
    </location>
</feature>
<dbReference type="PANTHER" id="PTHR10887:SF5">
    <property type="entry name" value="RNA HELICASE AQUARIUS"/>
    <property type="match status" value="1"/>
</dbReference>
<sequence>MTDFKQPIVLNAAPTIDQIKSDRITQLSSKYWAPNVNPDHYLPYNEDVIHDIYNEEIFKSNFSVRRIMILEFSQYLENYLWPNYKSLTASFAHTMSIVIMLNEKFRERVAPWQAFKKQPREFDGFIDQVLYASLSSEYHIKEQIALIVFLNHCFQCMETDLVRNKMKKLVSISIWIKLQEKRRTLELSQVPKWKKLWNRIQKKNKEIPPECVKTAELEKTFLHSLCVKFFDILESKALNDNLCKDHLNYCERFLEMLIDLETSLPTRRFFHVILDDIHLIDRCYLSPISNRDEGHLFKQLLDILKFYFHFEICQATGDPLKENEVMQQHYDKMTSLQATLFKKFTKLQDFSLSNINAVDKYDSLIKHFKNLSNQELQDISRELNLIPDENNRMVENWYRYDSEFLMSVLVSRHEARESQLQILNGMPLYPTEDIIWNEAVVPTEYYNGNNCLALPKLNLQFLTLHDYLLRNFQLFRLESTYEIRQDIEDSITRMNPCKSEDGNIFFSGYSKMALPIDNFLVVEVAKPNLGHLQPSRVRADVSVTLNVKKDVQEEWENLRKHDVCFLLTVKPILPIGSRIDYHKPFLQQTVIVCVRGCEVEGMLDNMGRVIEEGPDPRPVLPGQKRTYRVWLDCNQYRTDLDNVAAGKIDVYETFNILMRRKPKENNFKAVLETIRHLMNTECVVPEWIHDIILGYGDPSAAQYDKMPNRIKVMNFNDTFLDMDHLLSSFPNHKIIPHENNSNKMLPPYRIHFQETNDSTNGEILKKAFVQSEKTVNRGPYTFNQPKKNIIRFTPTQIEAIYSGMQPGLTVVVGPPGTGKTDVAVQIISNLYHNWRNERTLIVTHSNQALNQLFEKIMALDVDERHLLRLGHGEEALETDKDFSRYGRVNFVLAKRLQLLNEVQRLQDLMNVQGDMSYTCETAMHFFWSHVLPKWNKFLTMLKNIEENSDGAISINIVKDNFPFNLFFSDAPQPLFKCESLDEDKEIARGCFRYIKKIFKQLDEFRAFELLRTGLDRSRYLLVKEVKIIAMTCTHAALKRKELIELGFKYDNILMEESAQILEIETFIPLLLQNSDDGFSRLKRWIMIGDHHQLPPVIKNMAFQKYSNMEQSLFSRMVNLGVPTIDLDAQGRSRPSLSQLYNWRYNNLGNLDHVLTASEYHKANAGFCYEYQLIDVGLFNGVGETEPNPHFIQNLAEAEYCVSVYMYMRLIGYPANKITILSTYNGQKHLIREILNMRCGSNPLIGWPHKVTTVDKYQGQQNDYVLLSLVRTKTVGHLRDVRRLVVAMSRARLGLYVFANVSLFSNCFELSPTFNILTKRPLKLHLLPAEYYPTNRSLDDSVNNDGQAFIVQDMPEIAKYVFDYYLQRVQELKKVHQELKPQEDWIKPGMSVTSVEKKRNNPDHPGAESDSDNDNGDGSEDENTIKIKGNKQTPDHFEVESDSDNNDDNEDENINTKGNEQNIIGSSDLHVYDETKSEINIDGHICTSPQLNVNNILDKN</sequence>
<dbReference type="Pfam" id="PF16399">
    <property type="entry name" value="Aquarius_N_1st"/>
    <property type="match status" value="1"/>
</dbReference>
<comment type="catalytic activity">
    <reaction evidence="13">
        <text>ATP + H2O = ADP + phosphate + H(+)</text>
        <dbReference type="Rhea" id="RHEA:13065"/>
        <dbReference type="ChEBI" id="CHEBI:15377"/>
        <dbReference type="ChEBI" id="CHEBI:15378"/>
        <dbReference type="ChEBI" id="CHEBI:30616"/>
        <dbReference type="ChEBI" id="CHEBI:43474"/>
        <dbReference type="ChEBI" id="CHEBI:456216"/>
        <dbReference type="EC" id="3.6.4.13"/>
    </reaction>
</comment>
<evidence type="ECO:0000256" key="6">
    <source>
        <dbReference type="ARBA" id="ARBA00022801"/>
    </source>
</evidence>
<comment type="subunit">
    <text evidence="16">Identified in the spliceosome C complex. Component of the XAB2 complex, a multimeric protein complex composed of XAB2, PRPF19, AQR, ZNF830, ISY1, and PPIE. Identified in a pentameric intron-binding (IB) complex composed of AQR, XAB2, ISY1, ZNF830 and PPIE that is incorporated into the spliceosome as a preassembled complex. The IB complex does not contain PRPF19. Within the spliceosome, interacts with SNRPA1, SF3B1, SF3B3, SF3A1 and SF3A2.</text>
</comment>
<dbReference type="GO" id="GO:0005524">
    <property type="term" value="F:ATP binding"/>
    <property type="evidence" value="ECO:0007669"/>
    <property type="project" value="UniProtKB-KW"/>
</dbReference>
<feature type="domain" description="RNA helicase aquarius insertion" evidence="25">
    <location>
        <begin position="708"/>
        <end position="783"/>
    </location>
</feature>
<evidence type="ECO:0000256" key="18">
    <source>
        <dbReference type="ARBA" id="ARBA00083796"/>
    </source>
</evidence>
<dbReference type="InterPro" id="IPR032174">
    <property type="entry name" value="Aquarius_N"/>
</dbReference>
<keyword evidence="8" id="KW-0067">ATP-binding</keyword>
<keyword evidence="10" id="KW-0007">Acetylation</keyword>
<feature type="domain" description="DNA2/NAM7 helicase-like C-terminal" evidence="22">
    <location>
        <begin position="1108"/>
        <end position="1299"/>
    </location>
</feature>
<dbReference type="GO" id="GO:0005654">
    <property type="term" value="C:nucleoplasm"/>
    <property type="evidence" value="ECO:0007669"/>
    <property type="project" value="UniProtKB-SubCell"/>
</dbReference>
<dbReference type="InterPro" id="IPR047187">
    <property type="entry name" value="SF1_C_Upf1"/>
</dbReference>
<dbReference type="InterPro" id="IPR045055">
    <property type="entry name" value="DNA2/NAM7-like"/>
</dbReference>
<comment type="subcellular location">
    <subcellularLocation>
        <location evidence="1">Nucleus</location>
        <location evidence="1">Nucleoplasm</location>
    </subcellularLocation>
</comment>
<dbReference type="PIRSF" id="PIRSF038901">
    <property type="entry name" value="AQR_cwf11"/>
    <property type="match status" value="1"/>
</dbReference>
<dbReference type="Pfam" id="PF21144">
    <property type="entry name" value="Aquarius_N_3rd"/>
    <property type="match status" value="1"/>
</dbReference>
<feature type="compositionally biased region" description="Acidic residues" evidence="20">
    <location>
        <begin position="1408"/>
        <end position="1421"/>
    </location>
</feature>
<dbReference type="CDD" id="cd18808">
    <property type="entry name" value="SF1_C_Upf1"/>
    <property type="match status" value="1"/>
</dbReference>
<gene>
    <name evidence="26" type="ORF">CINCED_3A018503</name>
</gene>
<keyword evidence="27" id="KW-1185">Reference proteome</keyword>
<evidence type="ECO:0000256" key="4">
    <source>
        <dbReference type="ARBA" id="ARBA00022728"/>
    </source>
</evidence>
<feature type="domain" description="RNA helicase aquarius N-terminal" evidence="23">
    <location>
        <begin position="23"/>
        <end position="416"/>
    </location>
</feature>
<comment type="function">
    <text evidence="14">Involved in pre-mRNA splicing as component of the spliceosome. Intron-binding spliceosomal protein required to link pre-mRNA splicing and snoRNP (small nucleolar ribonucleoprotein) biogenesis. Plays a key role in position-dependent assembly of intron-encoded box C/D small snoRNP, splicing being required for snoRNP assembly. May act by helping the folding of the snoRNA sequence. Binds to intron of pre-mRNAs in a sequence-independent manner, contacting the region between snoRNA and the branchpoint of introns (40 nucleotides upstream of the branchpoint) during the late stages of splicing. Has ATP-dependent RNA helicase activity and can unwind double-stranded RNA molecules with a 3' overhang (in vitro).</text>
</comment>
<evidence type="ECO:0000256" key="13">
    <source>
        <dbReference type="ARBA" id="ARBA00047984"/>
    </source>
</evidence>
<dbReference type="InterPro" id="IPR041679">
    <property type="entry name" value="DNA2/NAM7-like_C"/>
</dbReference>
<feature type="domain" description="DNA2/NAM7 helicase helicase" evidence="21">
    <location>
        <begin position="795"/>
        <end position="1099"/>
    </location>
</feature>
<keyword evidence="12 19" id="KW-0539">Nucleus</keyword>
<dbReference type="InterPro" id="IPR027417">
    <property type="entry name" value="P-loop_NTPase"/>
</dbReference>
<evidence type="ECO:0000256" key="8">
    <source>
        <dbReference type="ARBA" id="ARBA00022840"/>
    </source>
</evidence>
<evidence type="ECO:0000259" key="22">
    <source>
        <dbReference type="Pfam" id="PF13087"/>
    </source>
</evidence>
<dbReference type="Pfam" id="PF13087">
    <property type="entry name" value="AAA_12"/>
    <property type="match status" value="1"/>
</dbReference>
<evidence type="ECO:0000256" key="15">
    <source>
        <dbReference type="ARBA" id="ARBA00061244"/>
    </source>
</evidence>
<dbReference type="Pfam" id="PF21143">
    <property type="entry name" value="Aquarius_N_2nd"/>
    <property type="match status" value="1"/>
</dbReference>
<evidence type="ECO:0000256" key="9">
    <source>
        <dbReference type="ARBA" id="ARBA00022884"/>
    </source>
</evidence>
<dbReference type="InterPro" id="IPR048966">
    <property type="entry name" value="Aquarius_b-barrel"/>
</dbReference>
<evidence type="ECO:0000256" key="5">
    <source>
        <dbReference type="ARBA" id="ARBA00022741"/>
    </source>
</evidence>
<dbReference type="GO" id="GO:0003724">
    <property type="term" value="F:RNA helicase activity"/>
    <property type="evidence" value="ECO:0007669"/>
    <property type="project" value="UniProtKB-EC"/>
</dbReference>
<evidence type="ECO:0000259" key="25">
    <source>
        <dbReference type="Pfam" id="PF21144"/>
    </source>
</evidence>
<keyword evidence="4" id="KW-0747">Spliceosome</keyword>
<dbReference type="PANTHER" id="PTHR10887">
    <property type="entry name" value="DNA2/NAM7 HELICASE FAMILY"/>
    <property type="match status" value="1"/>
</dbReference>
<organism evidence="26 27">
    <name type="scientific">Cinara cedri</name>
    <dbReference type="NCBI Taxonomy" id="506608"/>
    <lineage>
        <taxon>Eukaryota</taxon>
        <taxon>Metazoa</taxon>
        <taxon>Ecdysozoa</taxon>
        <taxon>Arthropoda</taxon>
        <taxon>Hexapoda</taxon>
        <taxon>Insecta</taxon>
        <taxon>Pterygota</taxon>
        <taxon>Neoptera</taxon>
        <taxon>Paraneoptera</taxon>
        <taxon>Hemiptera</taxon>
        <taxon>Sternorrhyncha</taxon>
        <taxon>Aphidomorpha</taxon>
        <taxon>Aphidoidea</taxon>
        <taxon>Aphididae</taxon>
        <taxon>Lachninae</taxon>
        <taxon>Cinara</taxon>
    </lineage>
</organism>
<keyword evidence="9" id="KW-0694">RNA-binding</keyword>
<dbReference type="InterPro" id="IPR026300">
    <property type="entry name" value="CWF11_fam"/>
</dbReference>
<keyword evidence="5" id="KW-0547">Nucleotide-binding</keyword>
<dbReference type="InterPro" id="IPR048967">
    <property type="entry name" value="Aquarius_insert"/>
</dbReference>
<evidence type="ECO:0000256" key="1">
    <source>
        <dbReference type="ARBA" id="ARBA00004642"/>
    </source>
</evidence>
<dbReference type="SUPFAM" id="SSF52540">
    <property type="entry name" value="P-loop containing nucleoside triphosphate hydrolases"/>
    <property type="match status" value="1"/>
</dbReference>
<dbReference type="Gene3D" id="3.40.50.300">
    <property type="entry name" value="P-loop containing nucleotide triphosphate hydrolases"/>
    <property type="match status" value="2"/>
</dbReference>
<evidence type="ECO:0000256" key="10">
    <source>
        <dbReference type="ARBA" id="ARBA00022990"/>
    </source>
</evidence>
<evidence type="ECO:0000256" key="7">
    <source>
        <dbReference type="ARBA" id="ARBA00022806"/>
    </source>
</evidence>
<evidence type="ECO:0000259" key="23">
    <source>
        <dbReference type="Pfam" id="PF16399"/>
    </source>
</evidence>
<feature type="compositionally biased region" description="Basic and acidic residues" evidence="20">
    <location>
        <begin position="1394"/>
        <end position="1406"/>
    </location>
</feature>
<keyword evidence="3 19" id="KW-0507">mRNA processing</keyword>
<dbReference type="InterPro" id="IPR041677">
    <property type="entry name" value="DNA2/NAM7_AAA_11"/>
</dbReference>
<dbReference type="GO" id="GO:0000398">
    <property type="term" value="P:mRNA splicing, via spliceosome"/>
    <property type="evidence" value="ECO:0007669"/>
    <property type="project" value="InterPro"/>
</dbReference>
<evidence type="ECO:0000259" key="24">
    <source>
        <dbReference type="Pfam" id="PF21143"/>
    </source>
</evidence>
<keyword evidence="6" id="KW-0378">Hydrolase</keyword>
<comment type="similarity">
    <text evidence="15 19">Belongs to the CWF11 family.</text>
</comment>
<keyword evidence="11 19" id="KW-0508">mRNA splicing</keyword>
<name>A0A5E4MR05_9HEMI</name>
<dbReference type="Pfam" id="PF13086">
    <property type="entry name" value="AAA_11"/>
    <property type="match status" value="1"/>
</dbReference>
<evidence type="ECO:0000256" key="19">
    <source>
        <dbReference type="PIRNR" id="PIRNR038901"/>
    </source>
</evidence>
<proteinExistence type="inferred from homology"/>
<protein>
    <recommendedName>
        <fullName evidence="17">RNA helicase aquarius</fullName>
        <ecNumber evidence="2">3.6.4.13</ecNumber>
    </recommendedName>
    <alternativeName>
        <fullName evidence="18">Intron-binding protein of 160 kDa</fullName>
    </alternativeName>
</protein>
<accession>A0A5E4MR05</accession>
<dbReference type="OrthoDB" id="1879at2759"/>
<evidence type="ECO:0000256" key="12">
    <source>
        <dbReference type="ARBA" id="ARBA00023242"/>
    </source>
</evidence>
<dbReference type="FunFam" id="3.40.50.300:FF:000396">
    <property type="entry name" value="RNA helicase aquarius"/>
    <property type="match status" value="1"/>
</dbReference>
<reference evidence="26 27" key="1">
    <citation type="submission" date="2019-08" db="EMBL/GenBank/DDBJ databases">
        <authorList>
            <person name="Alioto T."/>
            <person name="Alioto T."/>
            <person name="Gomez Garrido J."/>
        </authorList>
    </citation>
    <scope>NUCLEOTIDE SEQUENCE [LARGE SCALE GENOMIC DNA]</scope>
</reference>
<evidence type="ECO:0000256" key="14">
    <source>
        <dbReference type="ARBA" id="ARBA00057313"/>
    </source>
</evidence>
<dbReference type="GO" id="GO:0071013">
    <property type="term" value="C:catalytic step 2 spliceosome"/>
    <property type="evidence" value="ECO:0007669"/>
    <property type="project" value="TreeGrafter"/>
</dbReference>
<dbReference type="Proteomes" id="UP000325440">
    <property type="component" value="Unassembled WGS sequence"/>
</dbReference>
<evidence type="ECO:0000256" key="3">
    <source>
        <dbReference type="ARBA" id="ARBA00022664"/>
    </source>
</evidence>
<evidence type="ECO:0000256" key="11">
    <source>
        <dbReference type="ARBA" id="ARBA00023187"/>
    </source>
</evidence>
<dbReference type="CDD" id="cd17935">
    <property type="entry name" value="EEXXQc_AQR"/>
    <property type="match status" value="1"/>
</dbReference>
<evidence type="ECO:0000313" key="27">
    <source>
        <dbReference type="Proteomes" id="UP000325440"/>
    </source>
</evidence>
<dbReference type="EC" id="3.6.4.13" evidence="2"/>
<evidence type="ECO:0000259" key="21">
    <source>
        <dbReference type="Pfam" id="PF13086"/>
    </source>
</evidence>
<evidence type="ECO:0000256" key="17">
    <source>
        <dbReference type="ARBA" id="ARBA00069875"/>
    </source>
</evidence>
<dbReference type="EMBL" id="CABPRJ010000959">
    <property type="protein sequence ID" value="VVC32756.1"/>
    <property type="molecule type" value="Genomic_DNA"/>
</dbReference>
<feature type="compositionally biased region" description="Polar residues" evidence="20">
    <location>
        <begin position="1455"/>
        <end position="1464"/>
    </location>
</feature>
<feature type="compositionally biased region" description="Acidic residues" evidence="20">
    <location>
        <begin position="1439"/>
        <end position="1452"/>
    </location>
</feature>
<evidence type="ECO:0000313" key="26">
    <source>
        <dbReference type="EMBL" id="VVC32756.1"/>
    </source>
</evidence>
<feature type="region of interest" description="Disordered" evidence="20">
    <location>
        <begin position="1385"/>
        <end position="1466"/>
    </location>
</feature>